<gene>
    <name evidence="3" type="ORF">D9V32_00255</name>
</gene>
<keyword evidence="2" id="KW-0732">Signal</keyword>
<name>A0A3L7ABS9_9MICO</name>
<accession>A0A3L7ABS9</accession>
<feature type="region of interest" description="Disordered" evidence="1">
    <location>
        <begin position="21"/>
        <end position="64"/>
    </location>
</feature>
<evidence type="ECO:0000256" key="1">
    <source>
        <dbReference type="SAM" id="MobiDB-lite"/>
    </source>
</evidence>
<keyword evidence="4" id="KW-1185">Reference proteome</keyword>
<feature type="signal peptide" evidence="2">
    <location>
        <begin position="1"/>
        <end position="21"/>
    </location>
</feature>
<evidence type="ECO:0000256" key="2">
    <source>
        <dbReference type="SAM" id="SignalP"/>
    </source>
</evidence>
<proteinExistence type="predicted"/>
<feature type="compositionally biased region" description="Low complexity" evidence="1">
    <location>
        <begin position="21"/>
        <end position="45"/>
    </location>
</feature>
<dbReference type="OrthoDB" id="1493813at2"/>
<dbReference type="RefSeq" id="WP_121646899.1">
    <property type="nucleotide sequence ID" value="NZ_RCUX01000001.1"/>
</dbReference>
<evidence type="ECO:0000313" key="4">
    <source>
        <dbReference type="Proteomes" id="UP000272503"/>
    </source>
</evidence>
<dbReference type="Proteomes" id="UP000272503">
    <property type="component" value="Unassembled WGS sequence"/>
</dbReference>
<organism evidence="3 4">
    <name type="scientific">Mycetocola tolaasinivorans</name>
    <dbReference type="NCBI Taxonomy" id="76635"/>
    <lineage>
        <taxon>Bacteria</taxon>
        <taxon>Bacillati</taxon>
        <taxon>Actinomycetota</taxon>
        <taxon>Actinomycetes</taxon>
        <taxon>Micrococcales</taxon>
        <taxon>Microbacteriaceae</taxon>
        <taxon>Mycetocola</taxon>
    </lineage>
</organism>
<evidence type="ECO:0008006" key="5">
    <source>
        <dbReference type="Google" id="ProtNLM"/>
    </source>
</evidence>
<protein>
    <recommendedName>
        <fullName evidence="5">LppX_LprAFG lipoprotein</fullName>
    </recommendedName>
</protein>
<reference evidence="3 4" key="1">
    <citation type="submission" date="2018-10" db="EMBL/GenBank/DDBJ databases">
        <authorList>
            <person name="Li J."/>
        </authorList>
    </citation>
    <scope>NUCLEOTIDE SEQUENCE [LARGE SCALE GENOMIC DNA]</scope>
    <source>
        <strain evidence="3 4">IF 016277</strain>
    </source>
</reference>
<feature type="chain" id="PRO_5038794871" description="LppX_LprAFG lipoprotein" evidence="2">
    <location>
        <begin position="22"/>
        <end position="266"/>
    </location>
</feature>
<dbReference type="PROSITE" id="PS51257">
    <property type="entry name" value="PROKAR_LIPOPROTEIN"/>
    <property type="match status" value="1"/>
</dbReference>
<dbReference type="AlphaFoldDB" id="A0A3L7ABS9"/>
<evidence type="ECO:0000313" key="3">
    <source>
        <dbReference type="EMBL" id="RLP77803.1"/>
    </source>
</evidence>
<dbReference type="EMBL" id="RCUX01000001">
    <property type="protein sequence ID" value="RLP77803.1"/>
    <property type="molecule type" value="Genomic_DNA"/>
</dbReference>
<comment type="caution">
    <text evidence="3">The sequence shown here is derived from an EMBL/GenBank/DDBJ whole genome shotgun (WGS) entry which is preliminary data.</text>
</comment>
<sequence length="266" mass="27634">MTKARALPLLLISVLALSACSADGQDGPTPSASPSASAPSTSPEPSESPETEDAKPFGIQGDGAEITADGTARLAAAKESFESAAGFTLQGSAESSGGALSWEMTASGDGSDWTGTVYLPQQELRVRHTEATTWVSASEEYWTLFGLPEELAKRAGEPDQFVVFPRDVPVATVSFVDVSTLVQAIKMLDPATASHTHDAADGTVVFTVEAADQTTWLQTSANPTPRLEGLASRAAGSLNAVVITYLDSAPTIELPSSDRVIIAPKP</sequence>